<dbReference type="AlphaFoldDB" id="A0AAP0S9T5"/>
<sequence length="219" mass="25465">MRRFLDPTTASSSNDSTSEIVEHKTREIENLNINGIVHVDRTYNSINENKLRKVGSYYSTQMGPAGPDFLKEISCERHGEDGSWDLEANESKDKSFFHKNNWRGCYSRTNIFEFFGNLWSAYGNTGRVSRNFTKRLKDGEEQRHSQSYVDISHAAKGHHIRMRLASGYRSFQRLCSELFTRIMHSRSWLGTHMANRIQNNQHSIRWILALLFTLIVLDS</sequence>
<feature type="region of interest" description="Disordered" evidence="1">
    <location>
        <begin position="1"/>
        <end position="20"/>
    </location>
</feature>
<comment type="caution">
    <text evidence="2">The sequence shown here is derived from an EMBL/GenBank/DDBJ whole genome shotgun (WGS) entry which is preliminary data.</text>
</comment>
<organism evidence="2 3">
    <name type="scientific">Liquidambar formosana</name>
    <name type="common">Formosan gum</name>
    <dbReference type="NCBI Taxonomy" id="63359"/>
    <lineage>
        <taxon>Eukaryota</taxon>
        <taxon>Viridiplantae</taxon>
        <taxon>Streptophyta</taxon>
        <taxon>Embryophyta</taxon>
        <taxon>Tracheophyta</taxon>
        <taxon>Spermatophyta</taxon>
        <taxon>Magnoliopsida</taxon>
        <taxon>eudicotyledons</taxon>
        <taxon>Gunneridae</taxon>
        <taxon>Pentapetalae</taxon>
        <taxon>Saxifragales</taxon>
        <taxon>Altingiaceae</taxon>
        <taxon>Liquidambar</taxon>
    </lineage>
</organism>
<proteinExistence type="predicted"/>
<dbReference type="Proteomes" id="UP001415857">
    <property type="component" value="Unassembled WGS sequence"/>
</dbReference>
<gene>
    <name evidence="2" type="ORF">L1049_008692</name>
</gene>
<feature type="compositionally biased region" description="Polar residues" evidence="1">
    <location>
        <begin position="8"/>
        <end position="19"/>
    </location>
</feature>
<evidence type="ECO:0000313" key="2">
    <source>
        <dbReference type="EMBL" id="KAK9290522.1"/>
    </source>
</evidence>
<reference evidence="2 3" key="1">
    <citation type="journal article" date="2024" name="Plant J.">
        <title>Genome sequences and population genomics reveal climatic adaptation and genomic divergence between two closely related sweetgum species.</title>
        <authorList>
            <person name="Xu W.Q."/>
            <person name="Ren C.Q."/>
            <person name="Zhang X.Y."/>
            <person name="Comes H.P."/>
            <person name="Liu X.H."/>
            <person name="Li Y.G."/>
            <person name="Kettle C.J."/>
            <person name="Jalonen R."/>
            <person name="Gaisberger H."/>
            <person name="Ma Y.Z."/>
            <person name="Qiu Y.X."/>
        </authorList>
    </citation>
    <scope>NUCLEOTIDE SEQUENCE [LARGE SCALE GENOMIC DNA]</scope>
    <source>
        <strain evidence="2">Hangzhou</strain>
    </source>
</reference>
<dbReference type="EMBL" id="JBBPBK010000002">
    <property type="protein sequence ID" value="KAK9290522.1"/>
    <property type="molecule type" value="Genomic_DNA"/>
</dbReference>
<evidence type="ECO:0000256" key="1">
    <source>
        <dbReference type="SAM" id="MobiDB-lite"/>
    </source>
</evidence>
<name>A0AAP0S9T5_LIQFO</name>
<keyword evidence="3" id="KW-1185">Reference proteome</keyword>
<accession>A0AAP0S9T5</accession>
<evidence type="ECO:0000313" key="3">
    <source>
        <dbReference type="Proteomes" id="UP001415857"/>
    </source>
</evidence>
<protein>
    <submittedName>
        <fullName evidence="2">Uncharacterized protein</fullName>
    </submittedName>
</protein>